<evidence type="ECO:0000256" key="1">
    <source>
        <dbReference type="SAM" id="MobiDB-lite"/>
    </source>
</evidence>
<evidence type="ECO:0000313" key="3">
    <source>
        <dbReference type="EMBL" id="MFC5470049.1"/>
    </source>
</evidence>
<feature type="region of interest" description="Disordered" evidence="1">
    <location>
        <begin position="28"/>
        <end position="68"/>
    </location>
</feature>
<keyword evidence="4" id="KW-1185">Reference proteome</keyword>
<feature type="compositionally biased region" description="Basic and acidic residues" evidence="1">
    <location>
        <begin position="52"/>
        <end position="61"/>
    </location>
</feature>
<evidence type="ECO:0000313" key="4">
    <source>
        <dbReference type="Proteomes" id="UP001596105"/>
    </source>
</evidence>
<protein>
    <submittedName>
        <fullName evidence="3">ABC transporter substrate-binding protein</fullName>
    </submittedName>
</protein>
<dbReference type="PROSITE" id="PS51257">
    <property type="entry name" value="PROKAR_LIPOPROTEIN"/>
    <property type="match status" value="1"/>
</dbReference>
<gene>
    <name evidence="3" type="ORF">ACFPPD_15135</name>
</gene>
<proteinExistence type="predicted"/>
<dbReference type="SUPFAM" id="SSF53850">
    <property type="entry name" value="Periplasmic binding protein-like II"/>
    <property type="match status" value="1"/>
</dbReference>
<dbReference type="Proteomes" id="UP001596105">
    <property type="component" value="Unassembled WGS sequence"/>
</dbReference>
<feature type="compositionally biased region" description="Low complexity" evidence="1">
    <location>
        <begin position="33"/>
        <end position="51"/>
    </location>
</feature>
<dbReference type="PANTHER" id="PTHR43649">
    <property type="entry name" value="ARABINOSE-BINDING PROTEIN-RELATED"/>
    <property type="match status" value="1"/>
</dbReference>
<evidence type="ECO:0000256" key="2">
    <source>
        <dbReference type="SAM" id="SignalP"/>
    </source>
</evidence>
<sequence>MKLYGRKLGIMLLVALMAFVTACGGKNNQTDGSSHSPAKASSSAENSAQSESTEKATESDQSKPVTMTVQYPKSDNTVAITITDEAIKRFTEKYPNVTIKKNDWQYAPNEIGIKMAAKQAPSFYSTFATEGKTLLEKGWATDLTPFLANYEHATDFNETLTAPFTFNGKLYAIPRDAYIMTVMINKKLFEAKNVPLPSLDWTWDEFYEAAKATADPAKGIAGFAIMAKGNEGGWNWTNFLYQASGEAETIADGKVKSAFNSEAGVKAMEFLKKLRWEAKAMPQNWALNYGDTYNLFKQGRAAIVLGNTVEDAVNNGGMNKDDIILMPMPSMEKGGEHVGVLGGNYTIINPQETPEVQRAAFNFVTNDLFGDSGLEALRTDLASRKSKGQVKLPKVAEYWKSDSDYGMKVQAVYGEFPEVVYKYDPRVSELAKGAPEPAYNGQDYYAAITNVMQEVFTDKNANVKELLDAAAQKFDNEVLSKVKIE</sequence>
<accession>A0ABW0LWB7</accession>
<dbReference type="PANTHER" id="PTHR43649:SF16">
    <property type="entry name" value="SUGAR-BINDING LIPOPROTEIN"/>
    <property type="match status" value="1"/>
</dbReference>
<feature type="signal peptide" evidence="2">
    <location>
        <begin position="1"/>
        <end position="22"/>
    </location>
</feature>
<name>A0ABW0LWB7_9BACL</name>
<keyword evidence="2" id="KW-0732">Signal</keyword>
<feature type="chain" id="PRO_5046832044" evidence="2">
    <location>
        <begin position="23"/>
        <end position="485"/>
    </location>
</feature>
<organism evidence="3 4">
    <name type="scientific">Cohnella suwonensis</name>
    <dbReference type="NCBI Taxonomy" id="696072"/>
    <lineage>
        <taxon>Bacteria</taxon>
        <taxon>Bacillati</taxon>
        <taxon>Bacillota</taxon>
        <taxon>Bacilli</taxon>
        <taxon>Bacillales</taxon>
        <taxon>Paenibacillaceae</taxon>
        <taxon>Cohnella</taxon>
    </lineage>
</organism>
<comment type="caution">
    <text evidence="3">The sequence shown here is derived from an EMBL/GenBank/DDBJ whole genome shotgun (WGS) entry which is preliminary data.</text>
</comment>
<reference evidence="4" key="1">
    <citation type="journal article" date="2019" name="Int. J. Syst. Evol. Microbiol.">
        <title>The Global Catalogue of Microorganisms (GCM) 10K type strain sequencing project: providing services to taxonomists for standard genome sequencing and annotation.</title>
        <authorList>
            <consortium name="The Broad Institute Genomics Platform"/>
            <consortium name="The Broad Institute Genome Sequencing Center for Infectious Disease"/>
            <person name="Wu L."/>
            <person name="Ma J."/>
        </authorList>
    </citation>
    <scope>NUCLEOTIDE SEQUENCE [LARGE SCALE GENOMIC DNA]</scope>
    <source>
        <strain evidence="4">CCUG 57113</strain>
    </source>
</reference>
<dbReference type="RefSeq" id="WP_378082570.1">
    <property type="nucleotide sequence ID" value="NZ_JBHSMH010000049.1"/>
</dbReference>
<dbReference type="Pfam" id="PF01547">
    <property type="entry name" value="SBP_bac_1"/>
    <property type="match status" value="1"/>
</dbReference>
<dbReference type="InterPro" id="IPR050490">
    <property type="entry name" value="Bact_solute-bd_prot1"/>
</dbReference>
<dbReference type="InterPro" id="IPR006059">
    <property type="entry name" value="SBP"/>
</dbReference>
<dbReference type="EMBL" id="JBHSMH010000049">
    <property type="protein sequence ID" value="MFC5470049.1"/>
    <property type="molecule type" value="Genomic_DNA"/>
</dbReference>
<dbReference type="Gene3D" id="3.40.190.10">
    <property type="entry name" value="Periplasmic binding protein-like II"/>
    <property type="match status" value="1"/>
</dbReference>